<reference evidence="1" key="1">
    <citation type="submission" date="2014-09" db="EMBL/GenBank/DDBJ databases">
        <authorList>
            <person name="Magalhaes I.L.F."/>
            <person name="Oliveira U."/>
            <person name="Santos F.R."/>
            <person name="Vidigal T.H.D.A."/>
            <person name="Brescovit A.D."/>
            <person name="Santos A.J."/>
        </authorList>
    </citation>
    <scope>NUCLEOTIDE SEQUENCE</scope>
    <source>
        <tissue evidence="1">Shoot tissue taken approximately 20 cm above the soil surface</tissue>
    </source>
</reference>
<accession>A0A0A9GD57</accession>
<evidence type="ECO:0000313" key="1">
    <source>
        <dbReference type="EMBL" id="JAE21389.1"/>
    </source>
</evidence>
<proteinExistence type="predicted"/>
<organism evidence="1">
    <name type="scientific">Arundo donax</name>
    <name type="common">Giant reed</name>
    <name type="synonym">Donax arundinaceus</name>
    <dbReference type="NCBI Taxonomy" id="35708"/>
    <lineage>
        <taxon>Eukaryota</taxon>
        <taxon>Viridiplantae</taxon>
        <taxon>Streptophyta</taxon>
        <taxon>Embryophyta</taxon>
        <taxon>Tracheophyta</taxon>
        <taxon>Spermatophyta</taxon>
        <taxon>Magnoliopsida</taxon>
        <taxon>Liliopsida</taxon>
        <taxon>Poales</taxon>
        <taxon>Poaceae</taxon>
        <taxon>PACMAD clade</taxon>
        <taxon>Arundinoideae</taxon>
        <taxon>Arundineae</taxon>
        <taxon>Arundo</taxon>
    </lineage>
</organism>
<sequence>MSMDSQLTADTANHIAASCGTHGDDRECNALKDHWN</sequence>
<dbReference type="EMBL" id="GBRH01176507">
    <property type="protein sequence ID" value="JAE21389.1"/>
    <property type="molecule type" value="Transcribed_RNA"/>
</dbReference>
<dbReference type="AlphaFoldDB" id="A0A0A9GD57"/>
<protein>
    <submittedName>
        <fullName evidence="1">Uncharacterized protein</fullName>
    </submittedName>
</protein>
<reference evidence="1" key="2">
    <citation type="journal article" date="2015" name="Data Brief">
        <title>Shoot transcriptome of the giant reed, Arundo donax.</title>
        <authorList>
            <person name="Barrero R.A."/>
            <person name="Guerrero F.D."/>
            <person name="Moolhuijzen P."/>
            <person name="Goolsby J.A."/>
            <person name="Tidwell J."/>
            <person name="Bellgard S.E."/>
            <person name="Bellgard M.I."/>
        </authorList>
    </citation>
    <scope>NUCLEOTIDE SEQUENCE</scope>
    <source>
        <tissue evidence="1">Shoot tissue taken approximately 20 cm above the soil surface</tissue>
    </source>
</reference>
<name>A0A0A9GD57_ARUDO</name>